<evidence type="ECO:0000313" key="2">
    <source>
        <dbReference type="Proteomes" id="UP000053562"/>
    </source>
</evidence>
<proteinExistence type="predicted"/>
<dbReference type="InterPro" id="IPR008780">
    <property type="entry name" value="Plasmodium_Vir"/>
</dbReference>
<dbReference type="Proteomes" id="UP000053562">
    <property type="component" value="Unassembled WGS sequence"/>
</dbReference>
<gene>
    <name evidence="1" type="ORF">PVIIG_05833</name>
</gene>
<sequence>MNKYFRKGKKIIFFYITQNLVFVLQEQFLKKFPSNNIYKRLNNEVVTTEYDKYCTNIKRLSSNNQGIYQLCRIFARNLKEISKILNETTNNIDRCRYFNFWKNEQINKNHNTPNDIRNITNIRRKFFSVASTITNETSIDKCFNTFRGDISLDLWKKWKDLYDYITNKDKIQKIIDSDKNYCNIYSM</sequence>
<name>A0A0J9S245_PLAVI</name>
<dbReference type="EMBL" id="KQ234607">
    <property type="protein sequence ID" value="KMZ76809.1"/>
    <property type="molecule type" value="Genomic_DNA"/>
</dbReference>
<dbReference type="Pfam" id="PF05795">
    <property type="entry name" value="Plasmodium_Vir"/>
    <property type="match status" value="1"/>
</dbReference>
<protein>
    <submittedName>
        <fullName evidence="1">Uncharacterized protein</fullName>
    </submittedName>
</protein>
<evidence type="ECO:0000313" key="1">
    <source>
        <dbReference type="EMBL" id="KMZ76809.1"/>
    </source>
</evidence>
<dbReference type="OrthoDB" id="381445at2759"/>
<reference evidence="1 2" key="1">
    <citation type="submission" date="2011-08" db="EMBL/GenBank/DDBJ databases">
        <title>The Genome Sequence of Plasmodium vivax India VII.</title>
        <authorList>
            <consortium name="The Broad Institute Genome Sequencing Platform"/>
            <consortium name="The Broad Institute Genome Sequencing Center for Infectious Disease"/>
            <person name="Neafsey D."/>
            <person name="Carlton J."/>
            <person name="Barnwell J."/>
            <person name="Collins W."/>
            <person name="Escalante A."/>
            <person name="Mullikin J."/>
            <person name="Saul A."/>
            <person name="Guigo R."/>
            <person name="Camara F."/>
            <person name="Young S.K."/>
            <person name="Zeng Q."/>
            <person name="Gargeya S."/>
            <person name="Fitzgerald M."/>
            <person name="Haas B."/>
            <person name="Abouelleil A."/>
            <person name="Alvarado L."/>
            <person name="Arachchi H.M."/>
            <person name="Berlin A."/>
            <person name="Brown A."/>
            <person name="Chapman S.B."/>
            <person name="Chen Z."/>
            <person name="Dunbar C."/>
            <person name="Freedman E."/>
            <person name="Gearin G."/>
            <person name="Gellesch M."/>
            <person name="Goldberg J."/>
            <person name="Griggs A."/>
            <person name="Gujja S."/>
            <person name="Heiman D."/>
            <person name="Howarth C."/>
            <person name="Larson L."/>
            <person name="Lui A."/>
            <person name="MacDonald P.J.P."/>
            <person name="Montmayeur A."/>
            <person name="Murphy C."/>
            <person name="Neiman D."/>
            <person name="Pearson M."/>
            <person name="Priest M."/>
            <person name="Roberts A."/>
            <person name="Saif S."/>
            <person name="Shea T."/>
            <person name="Shenoy N."/>
            <person name="Sisk P."/>
            <person name="Stolte C."/>
            <person name="Sykes S."/>
            <person name="Wortman J."/>
            <person name="Nusbaum C."/>
            <person name="Birren B."/>
        </authorList>
    </citation>
    <scope>NUCLEOTIDE SEQUENCE [LARGE SCALE GENOMIC DNA]</scope>
    <source>
        <strain evidence="1 2">India VII</strain>
    </source>
</reference>
<organism evidence="1 2">
    <name type="scientific">Plasmodium vivax India VII</name>
    <dbReference type="NCBI Taxonomy" id="1077284"/>
    <lineage>
        <taxon>Eukaryota</taxon>
        <taxon>Sar</taxon>
        <taxon>Alveolata</taxon>
        <taxon>Apicomplexa</taxon>
        <taxon>Aconoidasida</taxon>
        <taxon>Haemosporida</taxon>
        <taxon>Plasmodiidae</taxon>
        <taxon>Plasmodium</taxon>
        <taxon>Plasmodium (Plasmodium)</taxon>
    </lineage>
</organism>
<dbReference type="AlphaFoldDB" id="A0A0J9S245"/>
<accession>A0A0J9S245</accession>